<feature type="transmembrane region" description="Helical" evidence="2">
    <location>
        <begin position="247"/>
        <end position="269"/>
    </location>
</feature>
<sequence>MNVKKSSQPVFHLGYRPAINGLRGFAVLWVMAFHFNLPLGRDGIFGVDMFFAISGFLISILLIEEYEKNKKIRLLDFYIRRILRLYPALLCMLIAVVFFVPRAYIISTLFYFTNWIKALHLQPESLYLDHTWSLSIEEQFYLIWPVLLMILLRSKLPRKVLFVFPASLGLISAFSRVCIWNSTQDWFRVYMGTDLHADGLLLGSALGLQTAYTDPSYFNKHKMVNTLITVLSFTLLAWLLIEKQMDRSFIPIAGNLLVSLITLVILYRLVLAPSQLIIKILSFPLLVKIGVISYGLYLWHSPIGAWIDLGKSSINPIFLGYIKILLTCFIATISYVFVEKPFLKLKNRYSPNKSECTVESSESNSPKQSILEVQDSLK</sequence>
<keyword evidence="2" id="KW-1133">Transmembrane helix</keyword>
<feature type="compositionally biased region" description="Polar residues" evidence="1">
    <location>
        <begin position="355"/>
        <end position="368"/>
    </location>
</feature>
<dbReference type="InterPro" id="IPR050879">
    <property type="entry name" value="Acyltransferase_3"/>
</dbReference>
<keyword evidence="2" id="KW-0472">Membrane</keyword>
<proteinExistence type="predicted"/>
<dbReference type="AlphaFoldDB" id="A0A0P6X1V3"/>
<evidence type="ECO:0000313" key="4">
    <source>
        <dbReference type="EMBL" id="KPL73393.1"/>
    </source>
</evidence>
<dbReference type="Pfam" id="PF01757">
    <property type="entry name" value="Acyl_transf_3"/>
    <property type="match status" value="1"/>
</dbReference>
<feature type="transmembrane region" description="Helical" evidence="2">
    <location>
        <begin position="43"/>
        <end position="64"/>
    </location>
</feature>
<evidence type="ECO:0000256" key="1">
    <source>
        <dbReference type="SAM" id="MobiDB-lite"/>
    </source>
</evidence>
<feature type="region of interest" description="Disordered" evidence="1">
    <location>
        <begin position="355"/>
        <end position="378"/>
    </location>
</feature>
<name>A0A0P6X1V3_9CHLR</name>
<reference evidence="4 5" key="1">
    <citation type="submission" date="2015-07" db="EMBL/GenBank/DDBJ databases">
        <title>Genome sequence of Leptolinea tardivitalis DSM 16556.</title>
        <authorList>
            <person name="Hemp J."/>
            <person name="Ward L.M."/>
            <person name="Pace L.A."/>
            <person name="Fischer W.W."/>
        </authorList>
    </citation>
    <scope>NUCLEOTIDE SEQUENCE [LARGE SCALE GENOMIC DNA]</scope>
    <source>
        <strain evidence="4 5">YMTK-2</strain>
    </source>
</reference>
<dbReference type="EMBL" id="LGCK01000006">
    <property type="protein sequence ID" value="KPL73393.1"/>
    <property type="molecule type" value="Genomic_DNA"/>
</dbReference>
<feature type="transmembrane region" description="Helical" evidence="2">
    <location>
        <begin position="224"/>
        <end position="241"/>
    </location>
</feature>
<dbReference type="PANTHER" id="PTHR23028">
    <property type="entry name" value="ACETYLTRANSFERASE"/>
    <property type="match status" value="1"/>
</dbReference>
<dbReference type="RefSeq" id="WP_062421816.1">
    <property type="nucleotide sequence ID" value="NZ_BBYA01000009.1"/>
</dbReference>
<dbReference type="InterPro" id="IPR002656">
    <property type="entry name" value="Acyl_transf_3_dom"/>
</dbReference>
<evidence type="ECO:0000256" key="2">
    <source>
        <dbReference type="SAM" id="Phobius"/>
    </source>
</evidence>
<protein>
    <recommendedName>
        <fullName evidence="3">Acyltransferase 3 domain-containing protein</fullName>
    </recommendedName>
</protein>
<gene>
    <name evidence="4" type="ORF">ADM99_04100</name>
</gene>
<comment type="caution">
    <text evidence="4">The sequence shown here is derived from an EMBL/GenBank/DDBJ whole genome shotgun (WGS) entry which is preliminary data.</text>
</comment>
<dbReference type="PANTHER" id="PTHR23028:SF53">
    <property type="entry name" value="ACYL_TRANSF_3 DOMAIN-CONTAINING PROTEIN"/>
    <property type="match status" value="1"/>
</dbReference>
<dbReference type="OrthoDB" id="9796461at2"/>
<dbReference type="GO" id="GO:0016020">
    <property type="term" value="C:membrane"/>
    <property type="evidence" value="ECO:0007669"/>
    <property type="project" value="TreeGrafter"/>
</dbReference>
<keyword evidence="5" id="KW-1185">Reference proteome</keyword>
<feature type="transmembrane region" description="Helical" evidence="2">
    <location>
        <begin position="21"/>
        <end position="37"/>
    </location>
</feature>
<dbReference type="GO" id="GO:0016747">
    <property type="term" value="F:acyltransferase activity, transferring groups other than amino-acyl groups"/>
    <property type="evidence" value="ECO:0007669"/>
    <property type="project" value="InterPro"/>
</dbReference>
<feature type="transmembrane region" description="Helical" evidence="2">
    <location>
        <begin position="317"/>
        <end position="338"/>
    </location>
</feature>
<organism evidence="4 5">
    <name type="scientific">Leptolinea tardivitalis</name>
    <dbReference type="NCBI Taxonomy" id="229920"/>
    <lineage>
        <taxon>Bacteria</taxon>
        <taxon>Bacillati</taxon>
        <taxon>Chloroflexota</taxon>
        <taxon>Anaerolineae</taxon>
        <taxon>Anaerolineales</taxon>
        <taxon>Anaerolineaceae</taxon>
        <taxon>Leptolinea</taxon>
    </lineage>
</organism>
<evidence type="ECO:0000259" key="3">
    <source>
        <dbReference type="Pfam" id="PF01757"/>
    </source>
</evidence>
<feature type="transmembrane region" description="Helical" evidence="2">
    <location>
        <begin position="85"/>
        <end position="112"/>
    </location>
</feature>
<dbReference type="GO" id="GO:0009103">
    <property type="term" value="P:lipopolysaccharide biosynthetic process"/>
    <property type="evidence" value="ECO:0007669"/>
    <property type="project" value="TreeGrafter"/>
</dbReference>
<accession>A0A0P6X1V3</accession>
<keyword evidence="2" id="KW-0812">Transmembrane</keyword>
<dbReference type="STRING" id="229920.ADM99_04100"/>
<dbReference type="Proteomes" id="UP000050430">
    <property type="component" value="Unassembled WGS sequence"/>
</dbReference>
<feature type="transmembrane region" description="Helical" evidence="2">
    <location>
        <begin position="276"/>
        <end position="297"/>
    </location>
</feature>
<evidence type="ECO:0000313" key="5">
    <source>
        <dbReference type="Proteomes" id="UP000050430"/>
    </source>
</evidence>
<feature type="transmembrane region" description="Helical" evidence="2">
    <location>
        <begin position="160"/>
        <end position="183"/>
    </location>
</feature>
<feature type="domain" description="Acyltransferase 3" evidence="3">
    <location>
        <begin position="17"/>
        <end position="333"/>
    </location>
</feature>